<evidence type="ECO:0000256" key="5">
    <source>
        <dbReference type="ARBA" id="ARBA00023136"/>
    </source>
</evidence>
<dbReference type="InterPro" id="IPR007248">
    <property type="entry name" value="Mpv17_PMP22"/>
</dbReference>
<name>A0ABR3QD65_9TREE</name>
<dbReference type="Proteomes" id="UP001565368">
    <property type="component" value="Unassembled WGS sequence"/>
</dbReference>
<protein>
    <submittedName>
        <fullName evidence="8">Uncharacterized protein</fullName>
    </submittedName>
</protein>
<sequence length="208" mass="22127">MPIASAASRLTAAYNRHFDAHPLLTLTAANGVLSSVSDVVAQGLGMALADGERPAYDVARTARFAAFGVGMGPVVGQWLRFLEYAVPMRGHAVRTTAARVLLDQAVFAPTGLTLFVGGMGLMEGRSRAQIADKFDAVYWTALKTNWKVWPAIQAANLGVVPLRYRLPFQQTCGIVWNTYLSLLNSSKGAQGKDVAPVKDGKPAPAGTP</sequence>
<dbReference type="PANTHER" id="PTHR11266">
    <property type="entry name" value="PEROXISOMAL MEMBRANE PROTEIN 2, PXMP2 MPV17"/>
    <property type="match status" value="1"/>
</dbReference>
<keyword evidence="4" id="KW-1133">Transmembrane helix</keyword>
<dbReference type="PANTHER" id="PTHR11266:SF50">
    <property type="entry name" value="VACUOLAR MEMBRANE PROTEIN YOR292C"/>
    <property type="match status" value="1"/>
</dbReference>
<evidence type="ECO:0000313" key="8">
    <source>
        <dbReference type="EMBL" id="KAL1412602.1"/>
    </source>
</evidence>
<dbReference type="RefSeq" id="XP_069212546.1">
    <property type="nucleotide sequence ID" value="XM_069349002.1"/>
</dbReference>
<organism evidence="8 9">
    <name type="scientific">Vanrija albida</name>
    <dbReference type="NCBI Taxonomy" id="181172"/>
    <lineage>
        <taxon>Eukaryota</taxon>
        <taxon>Fungi</taxon>
        <taxon>Dikarya</taxon>
        <taxon>Basidiomycota</taxon>
        <taxon>Agaricomycotina</taxon>
        <taxon>Tremellomycetes</taxon>
        <taxon>Trichosporonales</taxon>
        <taxon>Trichosporonaceae</taxon>
        <taxon>Vanrija</taxon>
    </lineage>
</organism>
<comment type="similarity">
    <text evidence="2 6">Belongs to the peroxisomal membrane protein PXMP2/4 family.</text>
</comment>
<evidence type="ECO:0000256" key="7">
    <source>
        <dbReference type="SAM" id="MobiDB-lite"/>
    </source>
</evidence>
<evidence type="ECO:0000256" key="4">
    <source>
        <dbReference type="ARBA" id="ARBA00022989"/>
    </source>
</evidence>
<evidence type="ECO:0000256" key="2">
    <source>
        <dbReference type="ARBA" id="ARBA00006824"/>
    </source>
</evidence>
<evidence type="ECO:0000256" key="1">
    <source>
        <dbReference type="ARBA" id="ARBA00004141"/>
    </source>
</evidence>
<keyword evidence="3" id="KW-0812">Transmembrane</keyword>
<reference evidence="8 9" key="1">
    <citation type="submission" date="2023-08" db="EMBL/GenBank/DDBJ databases">
        <title>Annotated Genome Sequence of Vanrija albida AlHP1.</title>
        <authorList>
            <person name="Herzog R."/>
        </authorList>
    </citation>
    <scope>NUCLEOTIDE SEQUENCE [LARGE SCALE GENOMIC DNA]</scope>
    <source>
        <strain evidence="8 9">AlHP1</strain>
    </source>
</reference>
<dbReference type="GeneID" id="95981392"/>
<comment type="subcellular location">
    <subcellularLocation>
        <location evidence="1">Membrane</location>
        <topology evidence="1">Multi-pass membrane protein</topology>
    </subcellularLocation>
</comment>
<proteinExistence type="inferred from homology"/>
<accession>A0ABR3QD65</accession>
<evidence type="ECO:0000313" key="9">
    <source>
        <dbReference type="Proteomes" id="UP001565368"/>
    </source>
</evidence>
<feature type="region of interest" description="Disordered" evidence="7">
    <location>
        <begin position="189"/>
        <end position="208"/>
    </location>
</feature>
<comment type="caution">
    <text evidence="8">The sequence shown here is derived from an EMBL/GenBank/DDBJ whole genome shotgun (WGS) entry which is preliminary data.</text>
</comment>
<keyword evidence="9" id="KW-1185">Reference proteome</keyword>
<dbReference type="Pfam" id="PF04117">
    <property type="entry name" value="Mpv17_PMP22"/>
    <property type="match status" value="1"/>
</dbReference>
<gene>
    <name evidence="8" type="ORF">Q8F55_000349</name>
</gene>
<evidence type="ECO:0000256" key="6">
    <source>
        <dbReference type="RuleBase" id="RU363053"/>
    </source>
</evidence>
<keyword evidence="5" id="KW-0472">Membrane</keyword>
<dbReference type="EMBL" id="JBBXJM010000001">
    <property type="protein sequence ID" value="KAL1412602.1"/>
    <property type="molecule type" value="Genomic_DNA"/>
</dbReference>
<evidence type="ECO:0000256" key="3">
    <source>
        <dbReference type="ARBA" id="ARBA00022692"/>
    </source>
</evidence>